<evidence type="ECO:0000256" key="1">
    <source>
        <dbReference type="ARBA" id="ARBA00001936"/>
    </source>
</evidence>
<evidence type="ECO:0000256" key="2">
    <source>
        <dbReference type="ARBA" id="ARBA00008766"/>
    </source>
</evidence>
<dbReference type="OrthoDB" id="4215474at2759"/>
<dbReference type="GO" id="GO:0030145">
    <property type="term" value="F:manganese ion binding"/>
    <property type="evidence" value="ECO:0007669"/>
    <property type="project" value="InterPro"/>
</dbReference>
<evidence type="ECO:0000313" key="7">
    <source>
        <dbReference type="EMBL" id="EDO34095.1"/>
    </source>
</evidence>
<name>A7SQA6_NEMVE</name>
<dbReference type="STRING" id="45351.A7SQA6"/>
<evidence type="ECO:0000256" key="5">
    <source>
        <dbReference type="ARBA" id="ARBA00023211"/>
    </source>
</evidence>
<dbReference type="eggNOG" id="KOG2414">
    <property type="taxonomic scope" value="Eukaryota"/>
</dbReference>
<comment type="cofactor">
    <cofactor evidence="1">
        <name>Mn(2+)</name>
        <dbReference type="ChEBI" id="CHEBI:29035"/>
    </cofactor>
</comment>
<keyword evidence="3" id="KW-0479">Metal-binding</keyword>
<dbReference type="EMBL" id="DS469743">
    <property type="protein sequence ID" value="EDO34095.1"/>
    <property type="molecule type" value="Genomic_DNA"/>
</dbReference>
<dbReference type="InterPro" id="IPR052433">
    <property type="entry name" value="X-Pro_dipept-like"/>
</dbReference>
<dbReference type="InterPro" id="IPR036005">
    <property type="entry name" value="Creatinase/aminopeptidase-like"/>
</dbReference>
<dbReference type="KEGG" id="nve:5505368"/>
<dbReference type="Pfam" id="PF00557">
    <property type="entry name" value="Peptidase_M24"/>
    <property type="match status" value="1"/>
</dbReference>
<dbReference type="MEROPS" id="M24.026"/>
<dbReference type="InParanoid" id="A7SQA6"/>
<dbReference type="Gene3D" id="3.40.350.10">
    <property type="entry name" value="Creatinase/prolidase N-terminal domain"/>
    <property type="match status" value="1"/>
</dbReference>
<keyword evidence="5" id="KW-0464">Manganese</keyword>
<dbReference type="SMART" id="SM01011">
    <property type="entry name" value="AMP_N"/>
    <property type="match status" value="1"/>
</dbReference>
<dbReference type="CDD" id="cd01087">
    <property type="entry name" value="Prolidase"/>
    <property type="match status" value="1"/>
</dbReference>
<dbReference type="InterPro" id="IPR007865">
    <property type="entry name" value="Aminopep_P_N"/>
</dbReference>
<dbReference type="Pfam" id="PF05195">
    <property type="entry name" value="AMP_N"/>
    <property type="match status" value="1"/>
</dbReference>
<dbReference type="SUPFAM" id="SSF53092">
    <property type="entry name" value="Creatinase/prolidase N-terminal domain"/>
    <property type="match status" value="1"/>
</dbReference>
<reference evidence="7 8" key="1">
    <citation type="journal article" date="2007" name="Science">
        <title>Sea anemone genome reveals ancestral eumetazoan gene repertoire and genomic organization.</title>
        <authorList>
            <person name="Putnam N.H."/>
            <person name="Srivastava M."/>
            <person name="Hellsten U."/>
            <person name="Dirks B."/>
            <person name="Chapman J."/>
            <person name="Salamov A."/>
            <person name="Terry A."/>
            <person name="Shapiro H."/>
            <person name="Lindquist E."/>
            <person name="Kapitonov V.V."/>
            <person name="Jurka J."/>
            <person name="Genikhovich G."/>
            <person name="Grigoriev I.V."/>
            <person name="Lucas S.M."/>
            <person name="Steele R.E."/>
            <person name="Finnerty J.R."/>
            <person name="Technau U."/>
            <person name="Martindale M.Q."/>
            <person name="Rokhsar D.S."/>
        </authorList>
    </citation>
    <scope>NUCLEOTIDE SEQUENCE [LARGE SCALE GENOMIC DNA]</scope>
    <source>
        <strain evidence="8">CH2 X CH6</strain>
    </source>
</reference>
<dbReference type="HOGENOM" id="CLU_017266_1_1_1"/>
<feature type="domain" description="Aminopeptidase P N-terminal" evidence="6">
    <location>
        <begin position="121"/>
        <end position="268"/>
    </location>
</feature>
<protein>
    <recommendedName>
        <fullName evidence="6">Aminopeptidase P N-terminal domain-containing protein</fullName>
    </recommendedName>
</protein>
<organism evidence="7 8">
    <name type="scientific">Nematostella vectensis</name>
    <name type="common">Starlet sea anemone</name>
    <dbReference type="NCBI Taxonomy" id="45351"/>
    <lineage>
        <taxon>Eukaryota</taxon>
        <taxon>Metazoa</taxon>
        <taxon>Cnidaria</taxon>
        <taxon>Anthozoa</taxon>
        <taxon>Hexacorallia</taxon>
        <taxon>Actiniaria</taxon>
        <taxon>Edwardsiidae</taxon>
        <taxon>Nematostella</taxon>
    </lineage>
</organism>
<dbReference type="GO" id="GO:0004177">
    <property type="term" value="F:aminopeptidase activity"/>
    <property type="evidence" value="ECO:0000318"/>
    <property type="project" value="GO_Central"/>
</dbReference>
<dbReference type="PANTHER" id="PTHR43226:SF4">
    <property type="entry name" value="XAA-PRO AMINOPEPTIDASE 3"/>
    <property type="match status" value="1"/>
</dbReference>
<dbReference type="InterPro" id="IPR000994">
    <property type="entry name" value="Pept_M24"/>
</dbReference>
<dbReference type="GO" id="GO:0070006">
    <property type="term" value="F:metalloaminopeptidase activity"/>
    <property type="evidence" value="ECO:0007669"/>
    <property type="project" value="InterPro"/>
</dbReference>
<evidence type="ECO:0000313" key="8">
    <source>
        <dbReference type="Proteomes" id="UP000001593"/>
    </source>
</evidence>
<comment type="similarity">
    <text evidence="2">Belongs to the peptidase M24B family.</text>
</comment>
<evidence type="ECO:0000256" key="4">
    <source>
        <dbReference type="ARBA" id="ARBA00022801"/>
    </source>
</evidence>
<dbReference type="PANTHER" id="PTHR43226">
    <property type="entry name" value="XAA-PRO AMINOPEPTIDASE 3"/>
    <property type="match status" value="1"/>
</dbReference>
<dbReference type="AlphaFoldDB" id="A7SQA6"/>
<dbReference type="GO" id="GO:0006508">
    <property type="term" value="P:proteolysis"/>
    <property type="evidence" value="ECO:0000318"/>
    <property type="project" value="GO_Central"/>
</dbReference>
<evidence type="ECO:0000259" key="6">
    <source>
        <dbReference type="SMART" id="SM01011"/>
    </source>
</evidence>
<sequence>MAACRSTKLFRISRINISNERFVEKSLGFGGARHLSVYKNKTCDVKFSTNNLEPKTSTRRHGGCWFPISHFCSSGKYSLNQDNFNNLNNKGSPPDIAEYIGQPIHATHPHLVGDGELTPGITKKEYKDRRHKLMSLLYNTHFGELHDKHLVIIPGNPNQFMSTDIPYPFRQNTDFLYLTGFQEPDAVLLLESKDGLSMPYHESLLFVRPRDKKREMWEGSRAGIQGAINIFGADEAYSVNDLSSILQERYGGKGYCIWYDHIRTTNPLLHAEISGVLFKTPEFTFKRLLSLGHKLHMLRLIKSPAEIALLRKSASVAAQSITKVMQNTRPGMEESRAHALMEYECRMQGADRLAYPPVVAGGALANTLHYINNTQVLRDGDLVLMDSGCEYHGYASDITRTWPVNGTFTGPQRELYDIVLEVQKTCISLCHKDITLDYLHTVMLTLLAEGLVKAGILPNNLTESQTKQVAVELCPHHVGHYLGMDVHDTHLVSRSLSMQPGMVVTIEPGLYINSNNKIIDKRYHGIGIRIEDDILITEEGQEVLSAECPKDPKEIEKLMRR</sequence>
<dbReference type="PhylomeDB" id="A7SQA6"/>
<dbReference type="OMA" id="DSYFWYL"/>
<dbReference type="InterPro" id="IPR029149">
    <property type="entry name" value="Creatin/AminoP/Spt16_N"/>
</dbReference>
<evidence type="ECO:0000256" key="3">
    <source>
        <dbReference type="ARBA" id="ARBA00022723"/>
    </source>
</evidence>
<dbReference type="GO" id="GO:0005739">
    <property type="term" value="C:mitochondrion"/>
    <property type="evidence" value="ECO:0000318"/>
    <property type="project" value="GO_Central"/>
</dbReference>
<dbReference type="SUPFAM" id="SSF55920">
    <property type="entry name" value="Creatinase/aminopeptidase"/>
    <property type="match status" value="1"/>
</dbReference>
<gene>
    <name evidence="7" type="ORF">NEMVEDRAFT_v1g173148</name>
</gene>
<dbReference type="FunFam" id="3.90.230.10:FF:000002">
    <property type="entry name" value="Xaa-Pro aminopeptidase 3"/>
    <property type="match status" value="1"/>
</dbReference>
<keyword evidence="4" id="KW-0378">Hydrolase</keyword>
<proteinExistence type="inferred from homology"/>
<dbReference type="Proteomes" id="UP000001593">
    <property type="component" value="Unassembled WGS sequence"/>
</dbReference>
<dbReference type="Gene3D" id="3.90.230.10">
    <property type="entry name" value="Creatinase/methionine aminopeptidase superfamily"/>
    <property type="match status" value="1"/>
</dbReference>
<keyword evidence="8" id="KW-1185">Reference proteome</keyword>
<accession>A7SQA6</accession>
<dbReference type="FunCoup" id="A7SQA6">
    <property type="interactions" value="133"/>
</dbReference>